<name>A0A0H0XTH1_9SPHN</name>
<accession>A0A0H0XTH1</accession>
<dbReference type="InterPro" id="IPR010869">
    <property type="entry name" value="DUF1501"/>
</dbReference>
<dbReference type="PANTHER" id="PTHR43737">
    <property type="entry name" value="BLL7424 PROTEIN"/>
    <property type="match status" value="1"/>
</dbReference>
<sequence>MLLASAIAGAGIAFPRTAFAAGQDKRFVFVLQRGAADGLALVQPHGDPALRSLRERLVNEDAHPLDGFFALHPALVRTAQMFDTGEARAWHAVATGYRQRSHFDAQNVLESGNPRPYASRTGWLGRLLPLLPGAPGPLALSAAVPLTLRGDIQVGTYAPNRLPDPSEDLLNRVAMMYGEDAALGPLWDEAMRTRMLASDIGDNAGRGGQQIGELASSLMMAEGGPRVMMVETGGWDTHQGQPGRLNQQLRGLDGLLGSLRDGLGDVWNDTIVLVATEFGRTAAINGSLGTDHGTASAALLLGGALPSGAKVIADWPGLASNQLYEGRDLRPTGDLLALATGAVAEHFGIDPARALAALGSA</sequence>
<proteinExistence type="predicted"/>
<evidence type="ECO:0000313" key="2">
    <source>
        <dbReference type="Proteomes" id="UP000053455"/>
    </source>
</evidence>
<dbReference type="STRING" id="874156.GCA_001021555_00247"/>
<dbReference type="OrthoDB" id="9779968at2"/>
<evidence type="ECO:0000313" key="1">
    <source>
        <dbReference type="EMBL" id="KLI65262.1"/>
    </source>
</evidence>
<comment type="caution">
    <text evidence="1">The sequence shown here is derived from an EMBL/GenBank/DDBJ whole genome shotgun (WGS) entry which is preliminary data.</text>
</comment>
<dbReference type="Proteomes" id="UP000053455">
    <property type="component" value="Unassembled WGS sequence"/>
</dbReference>
<dbReference type="Pfam" id="PF07394">
    <property type="entry name" value="DUF1501"/>
    <property type="match status" value="1"/>
</dbReference>
<dbReference type="PANTHER" id="PTHR43737:SF1">
    <property type="entry name" value="DUF1501 DOMAIN-CONTAINING PROTEIN"/>
    <property type="match status" value="1"/>
</dbReference>
<protein>
    <recommendedName>
        <fullName evidence="3">DUF1501 domain-containing protein</fullName>
    </recommendedName>
</protein>
<gene>
    <name evidence="1" type="ORF">AAV99_05145</name>
</gene>
<dbReference type="EMBL" id="LBHU01000001">
    <property type="protein sequence ID" value="KLI65262.1"/>
    <property type="molecule type" value="Genomic_DNA"/>
</dbReference>
<organism evidence="1 2">
    <name type="scientific">Aurantiacibacter marinus</name>
    <dbReference type="NCBI Taxonomy" id="874156"/>
    <lineage>
        <taxon>Bacteria</taxon>
        <taxon>Pseudomonadati</taxon>
        <taxon>Pseudomonadota</taxon>
        <taxon>Alphaproteobacteria</taxon>
        <taxon>Sphingomonadales</taxon>
        <taxon>Erythrobacteraceae</taxon>
        <taxon>Aurantiacibacter</taxon>
    </lineage>
</organism>
<dbReference type="AlphaFoldDB" id="A0A0H0XTH1"/>
<evidence type="ECO:0008006" key="3">
    <source>
        <dbReference type="Google" id="ProtNLM"/>
    </source>
</evidence>
<keyword evidence="2" id="KW-1185">Reference proteome</keyword>
<reference evidence="1 2" key="1">
    <citation type="submission" date="2015-04" db="EMBL/GenBank/DDBJ databases">
        <title>The draft genome sequence of Erythrobacter marinus HWDM-33.</title>
        <authorList>
            <person name="Zhuang L."/>
            <person name="Liu Y."/>
            <person name="Shao Z."/>
        </authorList>
    </citation>
    <scope>NUCLEOTIDE SEQUENCE [LARGE SCALE GENOMIC DNA]</scope>
    <source>
        <strain evidence="1 2">HWDM-33</strain>
    </source>
</reference>
<dbReference type="PATRIC" id="fig|874156.12.peg.1066"/>